<protein>
    <submittedName>
        <fullName evidence="3">OB-fold domain-containing protein</fullName>
    </submittedName>
</protein>
<evidence type="ECO:0000313" key="4">
    <source>
        <dbReference type="Proteomes" id="UP001500842"/>
    </source>
</evidence>
<accession>A0ABN2BVJ2</accession>
<dbReference type="PANTHER" id="PTHR34075">
    <property type="entry name" value="BLR3430 PROTEIN"/>
    <property type="match status" value="1"/>
</dbReference>
<organism evidence="3 4">
    <name type="scientific">Nocardioides humi</name>
    <dbReference type="NCBI Taxonomy" id="449461"/>
    <lineage>
        <taxon>Bacteria</taxon>
        <taxon>Bacillati</taxon>
        <taxon>Actinomycetota</taxon>
        <taxon>Actinomycetes</taxon>
        <taxon>Propionibacteriales</taxon>
        <taxon>Nocardioidaceae</taxon>
        <taxon>Nocardioides</taxon>
    </lineage>
</organism>
<evidence type="ECO:0000259" key="1">
    <source>
        <dbReference type="Pfam" id="PF01796"/>
    </source>
</evidence>
<sequence>MTAPSQTVTPVVEGWFTTGEEPRLLASRCTRCRNVVFPPVSAEAGAASFFCRNPACDGVECEAVELSRRGTVWSYTDAQYQPPAPYVPMSDPFVPFALAAVELPEGLVVLGQVAAGYGVADLRVGAEVELVVETLNVDETGERTIYRWKPVAA</sequence>
<dbReference type="SUPFAM" id="SSF50249">
    <property type="entry name" value="Nucleic acid-binding proteins"/>
    <property type="match status" value="1"/>
</dbReference>
<dbReference type="InterPro" id="IPR022002">
    <property type="entry name" value="ChsH2_Znr"/>
</dbReference>
<dbReference type="InterPro" id="IPR002878">
    <property type="entry name" value="ChsH2_C"/>
</dbReference>
<dbReference type="InterPro" id="IPR012340">
    <property type="entry name" value="NA-bd_OB-fold"/>
</dbReference>
<evidence type="ECO:0000259" key="2">
    <source>
        <dbReference type="Pfam" id="PF12172"/>
    </source>
</evidence>
<dbReference type="PANTHER" id="PTHR34075:SF5">
    <property type="entry name" value="BLR3430 PROTEIN"/>
    <property type="match status" value="1"/>
</dbReference>
<gene>
    <name evidence="3" type="ORF">GCM10009788_56440</name>
</gene>
<comment type="caution">
    <text evidence="3">The sequence shown here is derived from an EMBL/GenBank/DDBJ whole genome shotgun (WGS) entry which is preliminary data.</text>
</comment>
<dbReference type="RefSeq" id="WP_141003759.1">
    <property type="nucleotide sequence ID" value="NZ_BAAAOR010000047.1"/>
</dbReference>
<reference evidence="3 4" key="1">
    <citation type="journal article" date="2019" name="Int. J. Syst. Evol. Microbiol.">
        <title>The Global Catalogue of Microorganisms (GCM) 10K type strain sequencing project: providing services to taxonomists for standard genome sequencing and annotation.</title>
        <authorList>
            <consortium name="The Broad Institute Genomics Platform"/>
            <consortium name="The Broad Institute Genome Sequencing Center for Infectious Disease"/>
            <person name="Wu L."/>
            <person name="Ma J."/>
        </authorList>
    </citation>
    <scope>NUCLEOTIDE SEQUENCE [LARGE SCALE GENOMIC DNA]</scope>
    <source>
        <strain evidence="3 4">JCM 14942</strain>
    </source>
</reference>
<keyword evidence="4" id="KW-1185">Reference proteome</keyword>
<feature type="domain" description="ChsH2 rubredoxin-like zinc ribbon" evidence="2">
    <location>
        <begin position="20"/>
        <end position="40"/>
    </location>
</feature>
<evidence type="ECO:0000313" key="3">
    <source>
        <dbReference type="EMBL" id="GAA1547002.1"/>
    </source>
</evidence>
<dbReference type="Proteomes" id="UP001500842">
    <property type="component" value="Unassembled WGS sequence"/>
</dbReference>
<proteinExistence type="predicted"/>
<dbReference type="Pfam" id="PF01796">
    <property type="entry name" value="OB_ChsH2_C"/>
    <property type="match status" value="1"/>
</dbReference>
<dbReference type="Pfam" id="PF12172">
    <property type="entry name" value="zf-ChsH2"/>
    <property type="match status" value="1"/>
</dbReference>
<dbReference type="InterPro" id="IPR052513">
    <property type="entry name" value="Thioester_dehydratase-like"/>
</dbReference>
<dbReference type="EMBL" id="BAAAOR010000047">
    <property type="protein sequence ID" value="GAA1547002.1"/>
    <property type="molecule type" value="Genomic_DNA"/>
</dbReference>
<feature type="domain" description="ChsH2 C-terminal OB-fold" evidence="1">
    <location>
        <begin position="64"/>
        <end position="132"/>
    </location>
</feature>
<name>A0ABN2BVJ2_9ACTN</name>